<keyword evidence="10" id="KW-0732">Signal</keyword>
<dbReference type="FunFam" id="2.70.98.30:FF:000006">
    <property type="entry name" value="Endo-1,3-beta-glucanase Engl1"/>
    <property type="match status" value="1"/>
</dbReference>
<dbReference type="Gene3D" id="1.10.287.1170">
    <property type="entry name" value="glycoside hydrolase family 81 endo-[beta] glucanase"/>
    <property type="match status" value="1"/>
</dbReference>
<dbReference type="Proteomes" id="UP000799770">
    <property type="component" value="Unassembled WGS sequence"/>
</dbReference>
<evidence type="ECO:0000256" key="2">
    <source>
        <dbReference type="ARBA" id="ARBA00010730"/>
    </source>
</evidence>
<keyword evidence="5" id="KW-0119">Carbohydrate metabolism</keyword>
<evidence type="ECO:0000259" key="12">
    <source>
        <dbReference type="Pfam" id="PF17652"/>
    </source>
</evidence>
<dbReference type="GO" id="GO:0052861">
    <property type="term" value="F:endo-1,3(4)-beta-glucanase activity"/>
    <property type="evidence" value="ECO:0007669"/>
    <property type="project" value="InterPro"/>
</dbReference>
<keyword evidence="6" id="KW-0326">Glycosidase</keyword>
<feature type="compositionally biased region" description="Acidic residues" evidence="9">
    <location>
        <begin position="877"/>
        <end position="894"/>
    </location>
</feature>
<dbReference type="GO" id="GO:0009986">
    <property type="term" value="C:cell surface"/>
    <property type="evidence" value="ECO:0007669"/>
    <property type="project" value="TreeGrafter"/>
</dbReference>
<dbReference type="GO" id="GO:0042973">
    <property type="term" value="F:glucan endo-1,3-beta-D-glucosidase activity"/>
    <property type="evidence" value="ECO:0007669"/>
    <property type="project" value="UniProtKB-EC"/>
</dbReference>
<dbReference type="InterPro" id="IPR040720">
    <property type="entry name" value="GH81_C"/>
</dbReference>
<feature type="region of interest" description="Disordered" evidence="9">
    <location>
        <begin position="855"/>
        <end position="902"/>
    </location>
</feature>
<dbReference type="Gene3D" id="1.20.5.420">
    <property type="entry name" value="Immunoglobulin FC, subunit C"/>
    <property type="match status" value="1"/>
</dbReference>
<feature type="domain" description="Glycosyl hydrolase family 81 C-terminal" evidence="12">
    <location>
        <begin position="471"/>
        <end position="822"/>
    </location>
</feature>
<sequence length="902" mass="97507">MAKLAVLLLALSHATFLDALPTREKKREPNAIDPREITISSNLDVTTSYSSAPVSSLQSATATVEPSVTGSIVTGLPSQGFTRDPLISATVSEPAGSLAPIQSTLAPGTMIEPGPVSQNIFVPIATAAPPQQITSRDDHPVKLDNIVDRDVPIETNKFYANFFLGGQTDPVWTHPYSLAWAKGRGNTYGMAVTHIERSQLAWDTENTPPRYFIGPIGLQHIVFSAAELGSDSTLAVETPTGFSAFANLAPSSGAAPIISLPVVQGMGFATALYNKAKPQINSGTFFRTLKYVGQLNGITFKYQITLEDSSNWLLYATPVASLGAPPFDLLNSQTIEGPEDFIGMIQVAKVPANSSGEQVYDSTAGAYAVNATISGSVDGGSGSYTIAWGKDGVQNQTLAMFALPHHVESFDDTTKAALTDVQLVTTTKGYAQLVVADRITMVEGDLPDTIGFAPWAPATNGGTGGSENSNLNSDALAAVNSAGALELNEDFDAQTRLNSMYYSGKALAKFAGIIYTVQTMAKNTELAAAGLVKLKDAFNVFVNNTQPLPLVYDSVWKGVVSSGTYQNGDTGLDFGNTLYNDHHFHYGYFVWAAAVIGYLDPTWLDQGTNKAWVNTLVRDYANPVSTDPYFPFQRSFDWFHGHSWAKGLFSSGDGKDQESTSEDTFATYALKMWGKISGDANMEARGNLQLAVQARSVRNYFLLSSDNKVQPEQFIPNKVTGILFENKVDHTTYFGGNTEFIEGIHMIPLNPSSAYTRPKSFVQEEWDTYFSNGRVDQVAGGWKGILYANLALIDPSTAYNYFANPNFDMSQLDGGASLTWYIAFTAALSGGGAKTSAKVNVAEAKVEPASVQEGADDEYYYVDDSEYSDVEGRNSDEEYGDEYEDASDDGEWQWEEGKKMRS</sequence>
<keyword evidence="8" id="KW-0624">Polysaccharide degradation</keyword>
<dbReference type="PANTHER" id="PTHR31983">
    <property type="entry name" value="ENDO-1,3(4)-BETA-GLUCANASE 1"/>
    <property type="match status" value="1"/>
</dbReference>
<dbReference type="InterPro" id="IPR005200">
    <property type="entry name" value="Endo-beta-glucanase"/>
</dbReference>
<evidence type="ECO:0000259" key="11">
    <source>
        <dbReference type="Pfam" id="PF03639"/>
    </source>
</evidence>
<evidence type="ECO:0000256" key="6">
    <source>
        <dbReference type="ARBA" id="ARBA00023295"/>
    </source>
</evidence>
<evidence type="ECO:0000256" key="1">
    <source>
        <dbReference type="ARBA" id="ARBA00000382"/>
    </source>
</evidence>
<dbReference type="Pfam" id="PF03639">
    <property type="entry name" value="Glyco_hydro_81"/>
    <property type="match status" value="1"/>
</dbReference>
<reference evidence="13" key="1">
    <citation type="journal article" date="2020" name="Stud. Mycol.">
        <title>101 Dothideomycetes genomes: a test case for predicting lifestyles and emergence of pathogens.</title>
        <authorList>
            <person name="Haridas S."/>
            <person name="Albert R."/>
            <person name="Binder M."/>
            <person name="Bloem J."/>
            <person name="Labutti K."/>
            <person name="Salamov A."/>
            <person name="Andreopoulos B."/>
            <person name="Baker S."/>
            <person name="Barry K."/>
            <person name="Bills G."/>
            <person name="Bluhm B."/>
            <person name="Cannon C."/>
            <person name="Castanera R."/>
            <person name="Culley D."/>
            <person name="Daum C."/>
            <person name="Ezra D."/>
            <person name="Gonzalez J."/>
            <person name="Henrissat B."/>
            <person name="Kuo A."/>
            <person name="Liang C."/>
            <person name="Lipzen A."/>
            <person name="Lutzoni F."/>
            <person name="Magnuson J."/>
            <person name="Mondo S."/>
            <person name="Nolan M."/>
            <person name="Ohm R."/>
            <person name="Pangilinan J."/>
            <person name="Park H.-J."/>
            <person name="Ramirez L."/>
            <person name="Alfaro M."/>
            <person name="Sun H."/>
            <person name="Tritt A."/>
            <person name="Yoshinaga Y."/>
            <person name="Zwiers L.-H."/>
            <person name="Turgeon B."/>
            <person name="Goodwin S."/>
            <person name="Spatafora J."/>
            <person name="Crous P."/>
            <person name="Grigoriev I."/>
        </authorList>
    </citation>
    <scope>NUCLEOTIDE SEQUENCE</scope>
    <source>
        <strain evidence="13">CBS 627.86</strain>
    </source>
</reference>
<evidence type="ECO:0000256" key="3">
    <source>
        <dbReference type="ARBA" id="ARBA00012780"/>
    </source>
</evidence>
<evidence type="ECO:0000313" key="14">
    <source>
        <dbReference type="Proteomes" id="UP000799770"/>
    </source>
</evidence>
<evidence type="ECO:0000313" key="13">
    <source>
        <dbReference type="EMBL" id="KAF2108687.1"/>
    </source>
</evidence>
<dbReference type="GO" id="GO:0071555">
    <property type="term" value="P:cell wall organization"/>
    <property type="evidence" value="ECO:0007669"/>
    <property type="project" value="UniProtKB-KW"/>
</dbReference>
<evidence type="ECO:0000256" key="4">
    <source>
        <dbReference type="ARBA" id="ARBA00022801"/>
    </source>
</evidence>
<comment type="similarity">
    <text evidence="2">Belongs to the glycosyl hydrolase 81 family.</text>
</comment>
<keyword evidence="7" id="KW-0961">Cell wall biogenesis/degradation</keyword>
<evidence type="ECO:0000256" key="5">
    <source>
        <dbReference type="ARBA" id="ARBA00023277"/>
    </source>
</evidence>
<protein>
    <recommendedName>
        <fullName evidence="3">glucan endo-1,3-beta-D-glucosidase</fullName>
        <ecNumber evidence="3">3.2.1.39</ecNumber>
    </recommendedName>
</protein>
<keyword evidence="4" id="KW-0378">Hydrolase</keyword>
<name>A0A6A5YQJ7_9PLEO</name>
<dbReference type="AlphaFoldDB" id="A0A6A5YQJ7"/>
<dbReference type="InterPro" id="IPR040451">
    <property type="entry name" value="GH81_N"/>
</dbReference>
<comment type="catalytic activity">
    <reaction evidence="1">
        <text>Hydrolysis of (1-&gt;3)-beta-D-glucosidic linkages in (1-&gt;3)-beta-D-glucans.</text>
        <dbReference type="EC" id="3.2.1.39"/>
    </reaction>
</comment>
<evidence type="ECO:0000256" key="10">
    <source>
        <dbReference type="SAM" id="SignalP"/>
    </source>
</evidence>
<evidence type="ECO:0000256" key="7">
    <source>
        <dbReference type="ARBA" id="ARBA00023316"/>
    </source>
</evidence>
<dbReference type="PANTHER" id="PTHR31983:SF0">
    <property type="entry name" value="GLUCAN ENDO-1,3-BETA-D-GLUCOSIDASE 2"/>
    <property type="match status" value="1"/>
</dbReference>
<accession>A0A6A5YQJ7</accession>
<evidence type="ECO:0000256" key="9">
    <source>
        <dbReference type="SAM" id="MobiDB-lite"/>
    </source>
</evidence>
<feature type="compositionally biased region" description="Acidic residues" evidence="9">
    <location>
        <begin position="855"/>
        <end position="869"/>
    </location>
</feature>
<dbReference type="GO" id="GO:0000272">
    <property type="term" value="P:polysaccharide catabolic process"/>
    <property type="evidence" value="ECO:0007669"/>
    <property type="project" value="UniProtKB-KW"/>
</dbReference>
<dbReference type="Gene3D" id="2.70.98.30">
    <property type="entry name" value="Golgi alpha-mannosidase II, domain 4"/>
    <property type="match status" value="1"/>
</dbReference>
<feature type="chain" id="PRO_5025460768" description="glucan endo-1,3-beta-D-glucosidase" evidence="10">
    <location>
        <begin position="20"/>
        <end position="902"/>
    </location>
</feature>
<feature type="signal peptide" evidence="10">
    <location>
        <begin position="1"/>
        <end position="19"/>
    </location>
</feature>
<dbReference type="EMBL" id="ML977346">
    <property type="protein sequence ID" value="KAF2108687.1"/>
    <property type="molecule type" value="Genomic_DNA"/>
</dbReference>
<dbReference type="Pfam" id="PF17652">
    <property type="entry name" value="Glyco_hydro81C"/>
    <property type="match status" value="1"/>
</dbReference>
<organism evidence="13 14">
    <name type="scientific">Lophiotrema nucula</name>
    <dbReference type="NCBI Taxonomy" id="690887"/>
    <lineage>
        <taxon>Eukaryota</taxon>
        <taxon>Fungi</taxon>
        <taxon>Dikarya</taxon>
        <taxon>Ascomycota</taxon>
        <taxon>Pezizomycotina</taxon>
        <taxon>Dothideomycetes</taxon>
        <taxon>Pleosporomycetidae</taxon>
        <taxon>Pleosporales</taxon>
        <taxon>Lophiotremataceae</taxon>
        <taxon>Lophiotrema</taxon>
    </lineage>
</organism>
<gene>
    <name evidence="13" type="ORF">BDV96DRAFT_504098</name>
</gene>
<keyword evidence="14" id="KW-1185">Reference proteome</keyword>
<dbReference type="OrthoDB" id="4473401at2759"/>
<feature type="domain" description="Glycosyl hydrolase family 81 N-terminal" evidence="11">
    <location>
        <begin position="139"/>
        <end position="457"/>
    </location>
</feature>
<dbReference type="PROSITE" id="PS52008">
    <property type="entry name" value="GH81"/>
    <property type="match status" value="1"/>
</dbReference>
<evidence type="ECO:0000256" key="8">
    <source>
        <dbReference type="ARBA" id="ARBA00023326"/>
    </source>
</evidence>
<dbReference type="EC" id="3.2.1.39" evidence="3"/>
<proteinExistence type="inferred from homology"/>